<dbReference type="Proteomes" id="UP000198734">
    <property type="component" value="Unassembled WGS sequence"/>
</dbReference>
<keyword evidence="2" id="KW-1185">Reference proteome</keyword>
<evidence type="ECO:0008006" key="3">
    <source>
        <dbReference type="Google" id="ProtNLM"/>
    </source>
</evidence>
<gene>
    <name evidence="1" type="ORF">SAMN05421670_0814</name>
</gene>
<reference evidence="2" key="1">
    <citation type="submission" date="2016-10" db="EMBL/GenBank/DDBJ databases">
        <authorList>
            <person name="Varghese N."/>
            <person name="Submissions S."/>
        </authorList>
    </citation>
    <scope>NUCLEOTIDE SEQUENCE [LARGE SCALE GENOMIC DNA]</scope>
    <source>
        <strain evidence="2">DSM 11706</strain>
    </source>
</reference>
<protein>
    <recommendedName>
        <fullName evidence="3">Hydrolase</fullName>
    </recommendedName>
</protein>
<dbReference type="EMBL" id="FOXU01000001">
    <property type="protein sequence ID" value="SFQ06807.1"/>
    <property type="molecule type" value="Genomic_DNA"/>
</dbReference>
<sequence>MSSSCTECNKLDCRKHRQSTESFRDSNENDRNRCKGCICDQLRRLQTQTEVDVFLSGGQILEDVIFIAFDRENCCAFFNDPETEPGSTLIVDCQDIQALRIEAD</sequence>
<name>A0A1I5VHI9_9BACI</name>
<dbReference type="AlphaFoldDB" id="A0A1I5VHI9"/>
<accession>A0A1I5VHI9</accession>
<organism evidence="1 2">
    <name type="scientific">Psychrobacillus psychrotolerans</name>
    <dbReference type="NCBI Taxonomy" id="126156"/>
    <lineage>
        <taxon>Bacteria</taxon>
        <taxon>Bacillati</taxon>
        <taxon>Bacillota</taxon>
        <taxon>Bacilli</taxon>
        <taxon>Bacillales</taxon>
        <taxon>Bacillaceae</taxon>
        <taxon>Psychrobacillus</taxon>
    </lineage>
</organism>
<proteinExistence type="predicted"/>
<evidence type="ECO:0000313" key="1">
    <source>
        <dbReference type="EMBL" id="SFQ06807.1"/>
    </source>
</evidence>
<evidence type="ECO:0000313" key="2">
    <source>
        <dbReference type="Proteomes" id="UP000198734"/>
    </source>
</evidence>